<sequence>MREEERREKRRQATVDSPDVPAVKCLGKGWCGGWWVVGERGGEFCLKNSARKSVNRRLGARL</sequence>
<organism evidence="1 2">
    <name type="scientific">Portunus trituberculatus</name>
    <name type="common">Swimming crab</name>
    <name type="synonym">Neptunus trituberculatus</name>
    <dbReference type="NCBI Taxonomy" id="210409"/>
    <lineage>
        <taxon>Eukaryota</taxon>
        <taxon>Metazoa</taxon>
        <taxon>Ecdysozoa</taxon>
        <taxon>Arthropoda</taxon>
        <taxon>Crustacea</taxon>
        <taxon>Multicrustacea</taxon>
        <taxon>Malacostraca</taxon>
        <taxon>Eumalacostraca</taxon>
        <taxon>Eucarida</taxon>
        <taxon>Decapoda</taxon>
        <taxon>Pleocyemata</taxon>
        <taxon>Brachyura</taxon>
        <taxon>Eubrachyura</taxon>
        <taxon>Portunoidea</taxon>
        <taxon>Portunidae</taxon>
        <taxon>Portuninae</taxon>
        <taxon>Portunus</taxon>
    </lineage>
</organism>
<dbReference type="AlphaFoldDB" id="A0A5B7GKH5"/>
<comment type="caution">
    <text evidence="1">The sequence shown here is derived from an EMBL/GenBank/DDBJ whole genome shotgun (WGS) entry which is preliminary data.</text>
</comment>
<name>A0A5B7GKH5_PORTR</name>
<proteinExistence type="predicted"/>
<protein>
    <submittedName>
        <fullName evidence="1">Uncharacterized protein</fullName>
    </submittedName>
</protein>
<accession>A0A5B7GKH5</accession>
<evidence type="ECO:0000313" key="1">
    <source>
        <dbReference type="EMBL" id="MPC59472.1"/>
    </source>
</evidence>
<dbReference type="Proteomes" id="UP000324222">
    <property type="component" value="Unassembled WGS sequence"/>
</dbReference>
<evidence type="ECO:0000313" key="2">
    <source>
        <dbReference type="Proteomes" id="UP000324222"/>
    </source>
</evidence>
<dbReference type="EMBL" id="VSRR010016591">
    <property type="protein sequence ID" value="MPC59472.1"/>
    <property type="molecule type" value="Genomic_DNA"/>
</dbReference>
<reference evidence="1 2" key="1">
    <citation type="submission" date="2019-05" db="EMBL/GenBank/DDBJ databases">
        <title>Another draft genome of Portunus trituberculatus and its Hox gene families provides insights of decapod evolution.</title>
        <authorList>
            <person name="Jeong J.-H."/>
            <person name="Song I."/>
            <person name="Kim S."/>
            <person name="Choi T."/>
            <person name="Kim D."/>
            <person name="Ryu S."/>
            <person name="Kim W."/>
        </authorList>
    </citation>
    <scope>NUCLEOTIDE SEQUENCE [LARGE SCALE GENOMIC DNA]</scope>
    <source>
        <tissue evidence="1">Muscle</tissue>
    </source>
</reference>
<keyword evidence="2" id="KW-1185">Reference proteome</keyword>
<gene>
    <name evidence="1" type="ORF">E2C01_053491</name>
</gene>